<evidence type="ECO:0000313" key="2">
    <source>
        <dbReference type="Proteomes" id="UP000056453"/>
    </source>
</evidence>
<dbReference type="AlphaFoldDB" id="A0AAW3MVC3"/>
<reference evidence="1 2" key="1">
    <citation type="submission" date="2015-11" db="EMBL/GenBank/DDBJ databases">
        <title>Expanding the genomic diversity of Burkholderia species for the development of highly accurate diagnostics.</title>
        <authorList>
            <person name="Sahl J."/>
            <person name="Keim P."/>
            <person name="Wagner D."/>
        </authorList>
    </citation>
    <scope>NUCLEOTIDE SEQUENCE [LARGE SCALE GENOMIC DNA]</scope>
    <source>
        <strain evidence="1 2">MSMB1808WGS</strain>
    </source>
</reference>
<protein>
    <submittedName>
        <fullName evidence="1">Uncharacterized protein</fullName>
    </submittedName>
</protein>
<name>A0AAW3MVC3_9BURK</name>
<sequence>MHGRQQPGGGMLNSDEWKSLVVAGSRTLCPACESDNLTMGACAIGAMTVHQEYTCETCQHEFTAVFALLGCYEGHPE</sequence>
<dbReference type="Proteomes" id="UP000056453">
    <property type="component" value="Unassembled WGS sequence"/>
</dbReference>
<organism evidence="1 2">
    <name type="scientific">Burkholderia ubonensis</name>
    <dbReference type="NCBI Taxonomy" id="101571"/>
    <lineage>
        <taxon>Bacteria</taxon>
        <taxon>Pseudomonadati</taxon>
        <taxon>Pseudomonadota</taxon>
        <taxon>Betaproteobacteria</taxon>
        <taxon>Burkholderiales</taxon>
        <taxon>Burkholderiaceae</taxon>
        <taxon>Burkholderia</taxon>
        <taxon>Burkholderia cepacia complex</taxon>
    </lineage>
</organism>
<accession>A0AAW3MVC3</accession>
<proteinExistence type="predicted"/>
<comment type="caution">
    <text evidence="1">The sequence shown here is derived from an EMBL/GenBank/DDBJ whole genome shotgun (WGS) entry which is preliminary data.</text>
</comment>
<gene>
    <name evidence="1" type="ORF">WJ96_04805</name>
</gene>
<evidence type="ECO:0000313" key="1">
    <source>
        <dbReference type="EMBL" id="KVP97893.1"/>
    </source>
</evidence>
<dbReference type="EMBL" id="LPBJ01000047">
    <property type="protein sequence ID" value="KVP97893.1"/>
    <property type="molecule type" value="Genomic_DNA"/>
</dbReference>
<keyword evidence="2" id="KW-1185">Reference proteome</keyword>